<feature type="transmembrane region" description="Helical" evidence="2">
    <location>
        <begin position="20"/>
        <end position="44"/>
    </location>
</feature>
<feature type="compositionally biased region" description="Polar residues" evidence="1">
    <location>
        <begin position="456"/>
        <end position="467"/>
    </location>
</feature>
<feature type="compositionally biased region" description="Low complexity" evidence="1">
    <location>
        <begin position="240"/>
        <end position="249"/>
    </location>
</feature>
<protein>
    <submittedName>
        <fullName evidence="3">Uncharacterized protein</fullName>
    </submittedName>
</protein>
<dbReference type="RefSeq" id="XP_028498784.1">
    <property type="nucleotide sequence ID" value="XM_028640818.1"/>
</dbReference>
<accession>A0A3M9YLI8</accession>
<dbReference type="EMBL" id="RBVV01000005">
    <property type="protein sequence ID" value="RNJ60626.1"/>
    <property type="molecule type" value="Genomic_DNA"/>
</dbReference>
<feature type="region of interest" description="Disordered" evidence="1">
    <location>
        <begin position="203"/>
        <end position="568"/>
    </location>
</feature>
<dbReference type="Proteomes" id="UP000267145">
    <property type="component" value="Unassembled WGS sequence"/>
</dbReference>
<feature type="compositionally biased region" description="Polar residues" evidence="1">
    <location>
        <begin position="411"/>
        <end position="420"/>
    </location>
</feature>
<feature type="compositionally biased region" description="Low complexity" evidence="1">
    <location>
        <begin position="468"/>
        <end position="486"/>
    </location>
</feature>
<name>A0A3M9YLI8_9PEZI</name>
<feature type="region of interest" description="Disordered" evidence="1">
    <location>
        <begin position="55"/>
        <end position="106"/>
    </location>
</feature>
<comment type="caution">
    <text evidence="3">The sequence shown here is derived from an EMBL/GenBank/DDBJ whole genome shotgun (WGS) entry which is preliminary data.</text>
</comment>
<evidence type="ECO:0000256" key="2">
    <source>
        <dbReference type="SAM" id="Phobius"/>
    </source>
</evidence>
<feature type="region of interest" description="Disordered" evidence="1">
    <location>
        <begin position="928"/>
        <end position="985"/>
    </location>
</feature>
<keyword evidence="2" id="KW-0812">Transmembrane</keyword>
<feature type="compositionally biased region" description="Polar residues" evidence="1">
    <location>
        <begin position="840"/>
        <end position="861"/>
    </location>
</feature>
<dbReference type="AlphaFoldDB" id="A0A3M9YLI8"/>
<reference evidence="3 4" key="1">
    <citation type="submission" date="2018-10" db="EMBL/GenBank/DDBJ databases">
        <title>Genome sequence of Verticillium nonalfalfae VnAa140.</title>
        <authorList>
            <person name="Stajich J.E."/>
            <person name="Kasson M.T."/>
        </authorList>
    </citation>
    <scope>NUCLEOTIDE SEQUENCE [LARGE SCALE GENOMIC DNA]</scope>
    <source>
        <strain evidence="3 4">VnAa140</strain>
    </source>
</reference>
<feature type="region of interest" description="Disordered" evidence="1">
    <location>
        <begin position="708"/>
        <end position="782"/>
    </location>
</feature>
<gene>
    <name evidence="3" type="ORF">D7B24_006694</name>
</gene>
<feature type="compositionally biased region" description="Low complexity" evidence="1">
    <location>
        <begin position="639"/>
        <end position="650"/>
    </location>
</feature>
<evidence type="ECO:0000313" key="4">
    <source>
        <dbReference type="Proteomes" id="UP000267145"/>
    </source>
</evidence>
<feature type="region of interest" description="Disordered" evidence="1">
    <location>
        <begin position="821"/>
        <end position="890"/>
    </location>
</feature>
<feature type="compositionally biased region" description="Polar residues" evidence="1">
    <location>
        <begin position="352"/>
        <end position="362"/>
    </location>
</feature>
<feature type="compositionally biased region" description="Polar residues" evidence="1">
    <location>
        <begin position="276"/>
        <end position="298"/>
    </location>
</feature>
<keyword evidence="2" id="KW-1133">Transmembrane helix</keyword>
<keyword evidence="2" id="KW-0472">Membrane</keyword>
<proteinExistence type="predicted"/>
<evidence type="ECO:0000256" key="1">
    <source>
        <dbReference type="SAM" id="MobiDB-lite"/>
    </source>
</evidence>
<feature type="compositionally biased region" description="Polar residues" evidence="1">
    <location>
        <begin position="751"/>
        <end position="782"/>
    </location>
</feature>
<sequence length="985" mass="107687">MPPRVAAREEGGGGGGLTVGWVLAIAIAGGALLFVSLAFILVTLTDRRNQRARLATESQARLQQDDDVSTETETHTKDGSIRPPRQRRRLTKSPQVSPRKKARRSLPHILPAIKHSGSLNIFGSPAGRKRKNSCNSWIDEDAIHGPKVVKAKRESKGFSLRESWLIMRTPTLPNLLGYRDEPETAIFYQHQNYPLVQQPRPAALSPEKQRPDAKKPTSRLPLVRTPSYEMAEKRAAALRGGFQKQQQSQDGKEQEPVNPQSIPNGPRPPPKAKLRQVNTESDLQTILRNTAQRLNDGSPSPIRNDPRLNGNSTTGPNRATRHVRTPASRGSPVKSATAWNERRSVAGEYHSTENVPEQQTPSPKKRMAQPMTPQSAPATMNPRTSGIPYGQSQQTDAQPDVYTPTHRRKQSTCSMASDQDSLYGETTPEQDAIMPAGLSSPDRRESQTSIGAMIAETSQQKPQQHMRSVSIPSMTSSVSSALSTLYSEEEDDETQTGEKIPWAHPVDPNQQRGSFKPRRIQHSPKMSDPFLVPPPAPQVPERSPRRLSASGEAQRPQMLETRSYQDHSRALGQISGNRRASNSSLIMAPLNAAQDGQLSNRDELRLSIMMEPSAQKQGQSSVRPKSVVTMKPKFFATSNSATSMMASPSTPEEDRKGHRRRRSVVMPPPLNLRPIQGSPHEQNAAEADDLELPTRNLHTRRSIIAAGGIPTEIPSSPVVARPLPDPTLLSKNPSPTRRRSQSTTPSRGPSNASSTYSNSGPTMSPTLILRPQNSINRGSPTHISPLGASIVQLRRMNSQMSAYSVASSAATAADDVADLRGGGFSPERSNSRAGRAGRQNYLSMGTPSPKSRNGIRSTRNSVKGRPASVVPKMDSLEEKENGESTVPVLTRGGLKGSLRTAESPKRRLSVRFAEVQEPIFVDALEMPEADAEEASRGRERTRTPTRNRASADSLGLYDKDGFLMSSPERFPSSVAEGRQGGALRI</sequence>
<feature type="region of interest" description="Disordered" evidence="1">
    <location>
        <begin position="639"/>
        <end position="694"/>
    </location>
</feature>
<feature type="compositionally biased region" description="Basic and acidic residues" evidence="1">
    <location>
        <begin position="933"/>
        <end position="942"/>
    </location>
</feature>
<feature type="compositionally biased region" description="Low complexity" evidence="1">
    <location>
        <begin position="741"/>
        <end position="750"/>
    </location>
</feature>
<feature type="compositionally biased region" description="Polar residues" evidence="1">
    <location>
        <begin position="371"/>
        <end position="397"/>
    </location>
</feature>
<dbReference type="GeneID" id="39610383"/>
<organism evidence="3 4">
    <name type="scientific">Verticillium nonalfalfae</name>
    <dbReference type="NCBI Taxonomy" id="1051616"/>
    <lineage>
        <taxon>Eukaryota</taxon>
        <taxon>Fungi</taxon>
        <taxon>Dikarya</taxon>
        <taxon>Ascomycota</taxon>
        <taxon>Pezizomycotina</taxon>
        <taxon>Sordariomycetes</taxon>
        <taxon>Hypocreomycetidae</taxon>
        <taxon>Glomerellales</taxon>
        <taxon>Plectosphaerellaceae</taxon>
        <taxon>Verticillium</taxon>
    </lineage>
</organism>
<keyword evidence="4" id="KW-1185">Reference proteome</keyword>
<evidence type="ECO:0000313" key="3">
    <source>
        <dbReference type="EMBL" id="RNJ60626.1"/>
    </source>
</evidence>